<protein>
    <submittedName>
        <fullName evidence="1">Uncharacterized protein</fullName>
    </submittedName>
</protein>
<keyword evidence="2" id="KW-1185">Reference proteome</keyword>
<sequence>MVGHIWLLKIGAEANPSRVLGFRSGGPRSHRKKKRETKRRFVSLVLKRRRETEDHGDLLVTGIAHRQGQHAEIAPHHREVAPPAPAALITVKIDEVSVVMSNLKKSNSDNMFPYDGSSDSLYDEPMMSIHALLDCIWDGKKTTLETILM</sequence>
<proteinExistence type="predicted"/>
<evidence type="ECO:0000313" key="1">
    <source>
        <dbReference type="EMBL" id="KAJ8648745.1"/>
    </source>
</evidence>
<name>A0ACC2MSN0_PERAE</name>
<organism evidence="1 2">
    <name type="scientific">Persea americana</name>
    <name type="common">Avocado</name>
    <dbReference type="NCBI Taxonomy" id="3435"/>
    <lineage>
        <taxon>Eukaryota</taxon>
        <taxon>Viridiplantae</taxon>
        <taxon>Streptophyta</taxon>
        <taxon>Embryophyta</taxon>
        <taxon>Tracheophyta</taxon>
        <taxon>Spermatophyta</taxon>
        <taxon>Magnoliopsida</taxon>
        <taxon>Magnoliidae</taxon>
        <taxon>Laurales</taxon>
        <taxon>Lauraceae</taxon>
        <taxon>Persea</taxon>
    </lineage>
</organism>
<accession>A0ACC2MSN0</accession>
<dbReference type="EMBL" id="CM056809">
    <property type="protein sequence ID" value="KAJ8648745.1"/>
    <property type="molecule type" value="Genomic_DNA"/>
</dbReference>
<comment type="caution">
    <text evidence="1">The sequence shown here is derived from an EMBL/GenBank/DDBJ whole genome shotgun (WGS) entry which is preliminary data.</text>
</comment>
<reference evidence="1 2" key="1">
    <citation type="journal article" date="2022" name="Hortic Res">
        <title>A haplotype resolved chromosomal level avocado genome allows analysis of novel avocado genes.</title>
        <authorList>
            <person name="Nath O."/>
            <person name="Fletcher S.J."/>
            <person name="Hayward A."/>
            <person name="Shaw L.M."/>
            <person name="Masouleh A.K."/>
            <person name="Furtado A."/>
            <person name="Henry R.J."/>
            <person name="Mitter N."/>
        </authorList>
    </citation>
    <scope>NUCLEOTIDE SEQUENCE [LARGE SCALE GENOMIC DNA]</scope>
    <source>
        <strain evidence="2">cv. Hass</strain>
    </source>
</reference>
<evidence type="ECO:0000313" key="2">
    <source>
        <dbReference type="Proteomes" id="UP001234297"/>
    </source>
</evidence>
<dbReference type="Proteomes" id="UP001234297">
    <property type="component" value="Chromosome 1"/>
</dbReference>
<gene>
    <name evidence="1" type="ORF">MRB53_001768</name>
</gene>